<feature type="region of interest" description="Disordered" evidence="3">
    <location>
        <begin position="656"/>
        <end position="718"/>
    </location>
</feature>
<comment type="caution">
    <text evidence="5">The sequence shown here is derived from an EMBL/GenBank/DDBJ whole genome shotgun (WGS) entry which is preliminary data.</text>
</comment>
<reference evidence="5 6" key="1">
    <citation type="submission" date="2019-07" db="EMBL/GenBank/DDBJ databases">
        <title>Draft genome assembly of a fouling barnacle, Amphibalanus amphitrite (Darwin, 1854): The first reference genome for Thecostraca.</title>
        <authorList>
            <person name="Kim W."/>
        </authorList>
    </citation>
    <scope>NUCLEOTIDE SEQUENCE [LARGE SCALE GENOMIC DNA]</scope>
    <source>
        <strain evidence="5">SNU_AA5</strain>
        <tissue evidence="5">Soma without cirri and trophi</tissue>
    </source>
</reference>
<dbReference type="EMBL" id="VIIS01001170">
    <property type="protein sequence ID" value="KAF0301382.1"/>
    <property type="molecule type" value="Genomic_DNA"/>
</dbReference>
<feature type="compositionally biased region" description="Low complexity" evidence="3">
    <location>
        <begin position="1055"/>
        <end position="1072"/>
    </location>
</feature>
<evidence type="ECO:0000259" key="4">
    <source>
        <dbReference type="Pfam" id="PF15780"/>
    </source>
</evidence>
<feature type="compositionally biased region" description="Basic and acidic residues" evidence="3">
    <location>
        <begin position="918"/>
        <end position="932"/>
    </location>
</feature>
<feature type="compositionally biased region" description="Polar residues" evidence="3">
    <location>
        <begin position="945"/>
        <end position="956"/>
    </location>
</feature>
<feature type="domain" description="Abnormal spindle-like microcephaly-associated protein ASH" evidence="4">
    <location>
        <begin position="27"/>
        <end position="120"/>
    </location>
</feature>
<name>A0A6A4WEX6_AMPAM</name>
<gene>
    <name evidence="5" type="primary">ASPM_2</name>
    <name evidence="5" type="ORF">FJT64_003150</name>
</gene>
<keyword evidence="6" id="KW-1185">Reference proteome</keyword>
<comment type="subcellular location">
    <subcellularLocation>
        <location evidence="1">Cytoplasm</location>
    </subcellularLocation>
</comment>
<dbReference type="Pfam" id="PF15780">
    <property type="entry name" value="ASH"/>
    <property type="match status" value="1"/>
</dbReference>
<dbReference type="Proteomes" id="UP000440578">
    <property type="component" value="Unassembled WGS sequence"/>
</dbReference>
<evidence type="ECO:0000256" key="2">
    <source>
        <dbReference type="ARBA" id="ARBA00022490"/>
    </source>
</evidence>
<dbReference type="AlphaFoldDB" id="A0A6A4WEX6"/>
<organism evidence="5 6">
    <name type="scientific">Amphibalanus amphitrite</name>
    <name type="common">Striped barnacle</name>
    <name type="synonym">Balanus amphitrite</name>
    <dbReference type="NCBI Taxonomy" id="1232801"/>
    <lineage>
        <taxon>Eukaryota</taxon>
        <taxon>Metazoa</taxon>
        <taxon>Ecdysozoa</taxon>
        <taxon>Arthropoda</taxon>
        <taxon>Crustacea</taxon>
        <taxon>Multicrustacea</taxon>
        <taxon>Cirripedia</taxon>
        <taxon>Thoracica</taxon>
        <taxon>Thoracicalcarea</taxon>
        <taxon>Balanomorpha</taxon>
        <taxon>Balanoidea</taxon>
        <taxon>Balanidae</taxon>
        <taxon>Amphibalaninae</taxon>
        <taxon>Amphibalanus</taxon>
    </lineage>
</organism>
<accession>A0A6A4WEX6</accession>
<keyword evidence="2" id="KW-0963">Cytoplasm</keyword>
<feature type="compositionally biased region" description="Low complexity" evidence="3">
    <location>
        <begin position="666"/>
        <end position="677"/>
    </location>
</feature>
<feature type="compositionally biased region" description="Basic and acidic residues" evidence="3">
    <location>
        <begin position="986"/>
        <end position="1004"/>
    </location>
</feature>
<feature type="compositionally biased region" description="Polar residues" evidence="3">
    <location>
        <begin position="904"/>
        <end position="917"/>
    </location>
</feature>
<feature type="compositionally biased region" description="Basic and acidic residues" evidence="3">
    <location>
        <begin position="414"/>
        <end position="436"/>
    </location>
</feature>
<feature type="compositionally biased region" description="Pro residues" evidence="3">
    <location>
        <begin position="1039"/>
        <end position="1054"/>
    </location>
</feature>
<feature type="region of interest" description="Disordered" evidence="3">
    <location>
        <begin position="133"/>
        <end position="215"/>
    </location>
</feature>
<feature type="region of interest" description="Disordered" evidence="3">
    <location>
        <begin position="740"/>
        <end position="817"/>
    </location>
</feature>
<feature type="compositionally biased region" description="Low complexity" evidence="3">
    <location>
        <begin position="189"/>
        <end position="211"/>
    </location>
</feature>
<feature type="compositionally biased region" description="Low complexity" evidence="3">
    <location>
        <begin position="686"/>
        <end position="699"/>
    </location>
</feature>
<evidence type="ECO:0000256" key="3">
    <source>
        <dbReference type="SAM" id="MobiDB-lite"/>
    </source>
</evidence>
<feature type="region of interest" description="Disordered" evidence="3">
    <location>
        <begin position="240"/>
        <end position="269"/>
    </location>
</feature>
<evidence type="ECO:0000313" key="6">
    <source>
        <dbReference type="Proteomes" id="UP000440578"/>
    </source>
</evidence>
<feature type="compositionally biased region" description="Basic and acidic residues" evidence="3">
    <location>
        <begin position="508"/>
        <end position="545"/>
    </location>
</feature>
<evidence type="ECO:0000313" key="5">
    <source>
        <dbReference type="EMBL" id="KAF0301382.1"/>
    </source>
</evidence>
<dbReference type="InterPro" id="IPR031549">
    <property type="entry name" value="ASH"/>
</dbReference>
<dbReference type="GO" id="GO:0005737">
    <property type="term" value="C:cytoplasm"/>
    <property type="evidence" value="ECO:0007669"/>
    <property type="project" value="UniProtKB-SubCell"/>
</dbReference>
<feature type="region of interest" description="Disordered" evidence="3">
    <location>
        <begin position="902"/>
        <end position="1139"/>
    </location>
</feature>
<feature type="compositionally biased region" description="Basic and acidic residues" evidence="3">
    <location>
        <begin position="482"/>
        <end position="501"/>
    </location>
</feature>
<feature type="compositionally biased region" description="Basic and acidic residues" evidence="3">
    <location>
        <begin position="9"/>
        <end position="21"/>
    </location>
</feature>
<protein>
    <submittedName>
        <fullName evidence="5">Abnormal spindle-like microcephaly-associated</fullName>
    </submittedName>
</protein>
<evidence type="ECO:0000256" key="1">
    <source>
        <dbReference type="ARBA" id="ARBA00004496"/>
    </source>
</evidence>
<proteinExistence type="predicted"/>
<feature type="region of interest" description="Disordered" evidence="3">
    <location>
        <begin position="1"/>
        <end position="24"/>
    </location>
</feature>
<feature type="compositionally biased region" description="Basic residues" evidence="3">
    <location>
        <begin position="1095"/>
        <end position="1110"/>
    </location>
</feature>
<feature type="region of interest" description="Disordered" evidence="3">
    <location>
        <begin position="621"/>
        <end position="644"/>
    </location>
</feature>
<dbReference type="OrthoDB" id="6382685at2759"/>
<dbReference type="Gene3D" id="2.60.40.10">
    <property type="entry name" value="Immunoglobulins"/>
    <property type="match status" value="1"/>
</dbReference>
<sequence>MATRGVSFEVRRTPPDRRAPRSPEQVPVLQLRRFAPTPKVSFGTVRVGATRTIGLIVQNPADTELELYVDKVPDGFAVEVPSLLVPALMDAVLAVHWTPEQEGNVRGVLGVSTSTGVRAQAILLGTGRPLQAAKKKKSVASAPGARFRKPQPLRSLNSSSAGRSAPAAAAKPPAKTRAGPPAERENRPPRAAGRPPAQPAGLLCPPAAGPLNSTHRLETSADCSTLLDVLRTPPDFSVSLIRSEEAPGTPARRRDGRAARPPAAAGDVTPRRQTFEVPAGAPMGCTFRLDPPPAQSPERDALPPCTVPESPLRRQTFIRTDGPTLGAAPTTFCLPLEPLEEGDQDAPADPRNVFETPQLFRRRQPAAAERRQAAETAAPADQVSPDDWMRTPSLFGKTAGGEARQERTRRRERRSCQEERSDRETVEVTERTERSGRQSHHSVARIETAQLTEHSSTRARPSIPAEPEAWMKTPSLFGKTTSRSETRTETRERRETRDDIKVTGTESQSERFETRGGVRFEVRDDASLETHEERRHESRGQRVDVREEERFGVRETVRSDEYDEVFEGVCVEEREVYEERVQVREERCETVEYVEECQEYVAVQSTDDGERVIQTPQLFAARHSRSDQQPESSPSTGDDSVSEPTHEIAALRQGLMSMPTPQLFGRSASVTSSAETRATSRRATRSETLASSTSTTSSTGDIGSPAAGARRAAEERATCVHEEVVEEETLIRHVFSREVVEPAPGQSPRLLRSSRSSRTEETRCYGSPARGGRPDLTAVLGSPRLTPTAGAGGRRCSTLVKEPPAEQSPSAGAQRSAIAKELFGKGAPAGESDAAAALLEPLHVDVAADALSDVSGNLSSETYVKSPAPSGLAVPCVSPPPLASASWSADAGGALSLIREESENVTSTSTRNLTFSLEETREEAPEVPDTREASVPAGGEVPAQTGGSVHQETQSGGSDGSWATVVDGYSTAAGEVTESLQQISARELKREQATEPPQEAERSQGDGPAGEQAQEPRAAAKPHLQRPTGLLFFPLSPESEPPPPPPPGPRPPVQPSARAMAVAAARRSVSALSRREAAGREAAGRSQQAAPPPRSAKRAARTPSKPRARRPSLTVTPGKARVVRTKSSPNGAAGKAIDQ</sequence>
<feature type="compositionally biased region" description="Basic and acidic residues" evidence="3">
    <location>
        <begin position="1073"/>
        <end position="1083"/>
    </location>
</feature>
<feature type="compositionally biased region" description="Low complexity" evidence="3">
    <location>
        <begin position="158"/>
        <end position="181"/>
    </location>
</feature>
<feature type="region of interest" description="Disordered" evidence="3">
    <location>
        <begin position="337"/>
        <end position="545"/>
    </location>
</feature>
<dbReference type="InterPro" id="IPR013783">
    <property type="entry name" value="Ig-like_fold"/>
</dbReference>
<feature type="compositionally biased region" description="Polar residues" evidence="3">
    <location>
        <begin position="627"/>
        <end position="643"/>
    </location>
</feature>